<reference evidence="1 2" key="1">
    <citation type="submission" date="2018-10" db="EMBL/GenBank/DDBJ databases">
        <title>Isolation from soil.</title>
        <authorList>
            <person name="Hu J."/>
        </authorList>
    </citation>
    <scope>NUCLEOTIDE SEQUENCE [LARGE SCALE GENOMIC DNA]</scope>
    <source>
        <strain evidence="1 2">NEAU-Ht49</strain>
    </source>
</reference>
<proteinExistence type="predicted"/>
<dbReference type="InterPro" id="IPR036390">
    <property type="entry name" value="WH_DNA-bd_sf"/>
</dbReference>
<dbReference type="AlphaFoldDB" id="A0A3M2L2J1"/>
<keyword evidence="2" id="KW-1185">Reference proteome</keyword>
<comment type="caution">
    <text evidence="1">The sequence shown here is derived from an EMBL/GenBank/DDBJ whole genome shotgun (WGS) entry which is preliminary data.</text>
</comment>
<sequence length="132" mass="13747">VPPGVLLHECARLADRAGGWPLALADAAPVVGLRHVQRQRVMLTAVQAEVALAADGRRTPAGLAAALGRPVVVCLEAVRALTALGLVERPVVGVGGPLRRRTRPAVPSRGSQAEPPVGLETLMRLRAALEQV</sequence>
<dbReference type="EMBL" id="RFFG01000268">
    <property type="protein sequence ID" value="RMI28758.1"/>
    <property type="molecule type" value="Genomic_DNA"/>
</dbReference>
<feature type="non-terminal residue" evidence="1">
    <location>
        <position position="1"/>
    </location>
</feature>
<dbReference type="Proteomes" id="UP000282674">
    <property type="component" value="Unassembled WGS sequence"/>
</dbReference>
<gene>
    <name evidence="1" type="ORF">EBO15_43435</name>
</gene>
<evidence type="ECO:0000313" key="1">
    <source>
        <dbReference type="EMBL" id="RMI28758.1"/>
    </source>
</evidence>
<accession>A0A3M2L2J1</accession>
<dbReference type="SUPFAM" id="SSF46785">
    <property type="entry name" value="Winged helix' DNA-binding domain"/>
    <property type="match status" value="1"/>
</dbReference>
<evidence type="ECO:0000313" key="2">
    <source>
        <dbReference type="Proteomes" id="UP000282674"/>
    </source>
</evidence>
<evidence type="ECO:0008006" key="3">
    <source>
        <dbReference type="Google" id="ProtNLM"/>
    </source>
</evidence>
<protein>
    <recommendedName>
        <fullName evidence="3">DUF742 domain-containing protein</fullName>
    </recommendedName>
</protein>
<name>A0A3M2L2J1_9ACTN</name>
<organism evidence="1 2">
    <name type="scientific">Actinomadura harenae</name>
    <dbReference type="NCBI Taxonomy" id="2483351"/>
    <lineage>
        <taxon>Bacteria</taxon>
        <taxon>Bacillati</taxon>
        <taxon>Actinomycetota</taxon>
        <taxon>Actinomycetes</taxon>
        <taxon>Streptosporangiales</taxon>
        <taxon>Thermomonosporaceae</taxon>
        <taxon>Actinomadura</taxon>
    </lineage>
</organism>
<dbReference type="RefSeq" id="WP_199745200.1">
    <property type="nucleotide sequence ID" value="NZ_RFFG01000268.1"/>
</dbReference>